<evidence type="ECO:0000313" key="1">
    <source>
        <dbReference type="EMBL" id="GLQ29923.1"/>
    </source>
</evidence>
<dbReference type="AlphaFoldDB" id="A0AA37W5Y7"/>
<keyword evidence="2" id="KW-1185">Reference proteome</keyword>
<dbReference type="InterPro" id="IPR035093">
    <property type="entry name" value="RelE/ParE_toxin_dom_sf"/>
</dbReference>
<organism evidence="1 2">
    <name type="scientific">Litoribrevibacter albus</name>
    <dbReference type="NCBI Taxonomy" id="1473156"/>
    <lineage>
        <taxon>Bacteria</taxon>
        <taxon>Pseudomonadati</taxon>
        <taxon>Pseudomonadota</taxon>
        <taxon>Gammaproteobacteria</taxon>
        <taxon>Oceanospirillales</taxon>
        <taxon>Oceanospirillaceae</taxon>
        <taxon>Litoribrevibacter</taxon>
    </lineage>
</organism>
<protein>
    <recommendedName>
        <fullName evidence="3">Type II toxin-antitoxin system RelE/ParE family toxin</fullName>
    </recommendedName>
</protein>
<dbReference type="Proteomes" id="UP001161389">
    <property type="component" value="Unassembled WGS sequence"/>
</dbReference>
<dbReference type="EMBL" id="BSNM01000003">
    <property type="protein sequence ID" value="GLQ29923.1"/>
    <property type="molecule type" value="Genomic_DNA"/>
</dbReference>
<gene>
    <name evidence="1" type="ORF">GCM10007876_04010</name>
</gene>
<evidence type="ECO:0000313" key="2">
    <source>
        <dbReference type="Proteomes" id="UP001161389"/>
    </source>
</evidence>
<proteinExistence type="predicted"/>
<dbReference type="Gene3D" id="3.30.2310.20">
    <property type="entry name" value="RelE-like"/>
    <property type="match status" value="1"/>
</dbReference>
<evidence type="ECO:0008006" key="3">
    <source>
        <dbReference type="Google" id="ProtNLM"/>
    </source>
</evidence>
<comment type="caution">
    <text evidence="1">The sequence shown here is derived from an EMBL/GenBank/DDBJ whole genome shotgun (WGS) entry which is preliminary data.</text>
</comment>
<sequence>MITDAIRFSPLALAQLDMIWDYGYKRLGIEQADVYIDGLFDALEELQADWVFQGVIPRLVPPDLISDITTEFIYFIRYEHEVL</sequence>
<name>A0AA37W5Y7_9GAMM</name>
<reference evidence="1" key="2">
    <citation type="submission" date="2023-01" db="EMBL/GenBank/DDBJ databases">
        <title>Draft genome sequence of Litoribrevibacter albus strain NBRC 110071.</title>
        <authorList>
            <person name="Sun Q."/>
            <person name="Mori K."/>
        </authorList>
    </citation>
    <scope>NUCLEOTIDE SEQUENCE</scope>
    <source>
        <strain evidence="1">NBRC 110071</strain>
    </source>
</reference>
<accession>A0AA37W5Y7</accession>
<reference evidence="1" key="1">
    <citation type="journal article" date="2014" name="Int. J. Syst. Evol. Microbiol.">
        <title>Complete genome sequence of Corynebacterium casei LMG S-19264T (=DSM 44701T), isolated from a smear-ripened cheese.</title>
        <authorList>
            <consortium name="US DOE Joint Genome Institute (JGI-PGF)"/>
            <person name="Walter F."/>
            <person name="Albersmeier A."/>
            <person name="Kalinowski J."/>
            <person name="Ruckert C."/>
        </authorList>
    </citation>
    <scope>NUCLEOTIDE SEQUENCE</scope>
    <source>
        <strain evidence="1">NBRC 110071</strain>
    </source>
</reference>
<dbReference type="RefSeq" id="WP_284378167.1">
    <property type="nucleotide sequence ID" value="NZ_BSNM01000003.1"/>
</dbReference>